<sequence length="553" mass="57262">MTNAALSIAGMECRRTIRAVTGDRTKILVMAAIGVFAFGPLTAVALLLLPELGEQVAAGAVDPEMASMILEIVPGIVAVAWLFVVLMGAIRTVTTAAKIDKPACLLVSTRLRNVVVGVVGAEILLFSLWVVPPALVLAGAFASGAGTILPVLIAPLVVALVLVTAIPVGFVIGVCFRHLITVYEPIARYRTPLLALLALAYFGSIATGWFNEITAVLFDLLGDGPLGWPGHLLLFAVPGVAPSSTAAIGAVVAAVVVAPLALVVGEAVARIHWYADPARTGDETVSDADSSNRLSSLLAHGLSQPTRTVAVTAIRRTKRAPIRLAYAAYPLFGTLFFAQEIIQTGTVPTYLAVALCLYVVWGAGVLFTLNPLGDLGQALPAVLTSTLSGTDAIRGRMIAGSLVGVPLAVVVALVMGLSSPLSLEATGALVVGTAVGAVVTPGLAAGIGSVFPRFGSVKVTNNSEAVMPSKMAFLVYTVAIMLPAGAAVVLYTDSAAFIAEIATMTATVVPQVEATFEASTVTTLSWTILVIGVIAPPVAYRYAVERFDWYRLE</sequence>
<dbReference type="Proteomes" id="UP000196084">
    <property type="component" value="Unassembled WGS sequence"/>
</dbReference>
<feature type="transmembrane region" description="Helical" evidence="1">
    <location>
        <begin position="348"/>
        <end position="369"/>
    </location>
</feature>
<feature type="transmembrane region" description="Helical" evidence="1">
    <location>
        <begin position="324"/>
        <end position="342"/>
    </location>
</feature>
<organism evidence="2 3">
    <name type="scientific">Natronolimnobius baerhuensis</name>
    <dbReference type="NCBI Taxonomy" id="253108"/>
    <lineage>
        <taxon>Archaea</taxon>
        <taxon>Methanobacteriati</taxon>
        <taxon>Methanobacteriota</taxon>
        <taxon>Stenosarchaea group</taxon>
        <taxon>Halobacteria</taxon>
        <taxon>Halobacteriales</taxon>
        <taxon>Natrialbaceae</taxon>
        <taxon>Natronolimnobius</taxon>
    </lineage>
</organism>
<feature type="transmembrane region" description="Helical" evidence="1">
    <location>
        <begin position="69"/>
        <end position="90"/>
    </location>
</feature>
<keyword evidence="1" id="KW-1133">Transmembrane helix</keyword>
<name>A0A202EBD9_9EURY</name>
<evidence type="ECO:0000313" key="2">
    <source>
        <dbReference type="EMBL" id="OVE85537.1"/>
    </source>
</evidence>
<keyword evidence="1" id="KW-0472">Membrane</keyword>
<dbReference type="AlphaFoldDB" id="A0A202EBD9"/>
<proteinExistence type="predicted"/>
<protein>
    <submittedName>
        <fullName evidence="2">Uncharacterized protein</fullName>
    </submittedName>
</protein>
<feature type="transmembrane region" description="Helical" evidence="1">
    <location>
        <begin position="397"/>
        <end position="417"/>
    </location>
</feature>
<evidence type="ECO:0000313" key="3">
    <source>
        <dbReference type="Proteomes" id="UP000196084"/>
    </source>
</evidence>
<dbReference type="OrthoDB" id="293659at2157"/>
<dbReference type="EMBL" id="MWPH01000001">
    <property type="protein sequence ID" value="OVE85537.1"/>
    <property type="molecule type" value="Genomic_DNA"/>
</dbReference>
<evidence type="ECO:0000256" key="1">
    <source>
        <dbReference type="SAM" id="Phobius"/>
    </source>
</evidence>
<reference evidence="2 3" key="1">
    <citation type="submission" date="2017-02" db="EMBL/GenBank/DDBJ databases">
        <title>Natronthermophilus aegyptiacus gen. nov.,sp. nov., an aerobic, extremely halophilic alkalithermophilic archaeon isolated from the athalassohaline Wadi An Natrun, Egypt.</title>
        <authorList>
            <person name="Zhao B."/>
        </authorList>
    </citation>
    <scope>NUCLEOTIDE SEQUENCE [LARGE SCALE GENOMIC DNA]</scope>
    <source>
        <strain evidence="2 3">CGMCC 1.3597</strain>
    </source>
</reference>
<feature type="transmembrane region" description="Helical" evidence="1">
    <location>
        <begin position="192"/>
        <end position="211"/>
    </location>
</feature>
<feature type="transmembrane region" description="Helical" evidence="1">
    <location>
        <begin position="231"/>
        <end position="264"/>
    </location>
</feature>
<keyword evidence="1" id="KW-0812">Transmembrane</keyword>
<dbReference type="RefSeq" id="WP_087713788.1">
    <property type="nucleotide sequence ID" value="NZ_MWPH01000001.1"/>
</dbReference>
<feature type="transmembrane region" description="Helical" evidence="1">
    <location>
        <begin position="111"/>
        <end position="131"/>
    </location>
</feature>
<feature type="transmembrane region" description="Helical" evidence="1">
    <location>
        <begin position="151"/>
        <end position="180"/>
    </location>
</feature>
<gene>
    <name evidence="2" type="ORF">B2G88_01555</name>
</gene>
<feature type="transmembrane region" description="Helical" evidence="1">
    <location>
        <begin position="27"/>
        <end position="49"/>
    </location>
</feature>
<feature type="transmembrane region" description="Helical" evidence="1">
    <location>
        <begin position="472"/>
        <end position="491"/>
    </location>
</feature>
<keyword evidence="3" id="KW-1185">Reference proteome</keyword>
<accession>A0A202EBD9</accession>
<comment type="caution">
    <text evidence="2">The sequence shown here is derived from an EMBL/GenBank/DDBJ whole genome shotgun (WGS) entry which is preliminary data.</text>
</comment>
<feature type="transmembrane region" description="Helical" evidence="1">
    <location>
        <begin position="524"/>
        <end position="543"/>
    </location>
</feature>
<feature type="transmembrane region" description="Helical" evidence="1">
    <location>
        <begin position="429"/>
        <end position="451"/>
    </location>
</feature>